<gene>
    <name evidence="1" type="ORF">BK009_00520</name>
    <name evidence="2" type="ORF">BK009_02450</name>
    <name evidence="3" type="ORF">BK009_06645</name>
    <name evidence="4" type="ORF">BK009_07860</name>
    <name evidence="5" type="ORF">BK009_12165</name>
</gene>
<dbReference type="RefSeq" id="WP_100907199.1">
    <property type="nucleotide sequence ID" value="NZ_CP017768.1"/>
</dbReference>
<dbReference type="KEGG" id="msub:BK009_06645"/>
<protein>
    <recommendedName>
        <fullName evidence="7">IS1 family transposase</fullName>
    </recommendedName>
</protein>
<keyword evidence="6" id="KW-1185">Reference proteome</keyword>
<dbReference type="EMBL" id="CP017768">
    <property type="protein sequence ID" value="AUB60386.1"/>
    <property type="molecule type" value="Genomic_DNA"/>
</dbReference>
<dbReference type="Proteomes" id="UP000232631">
    <property type="component" value="Chromosome"/>
</dbReference>
<reference evidence="2 6" key="1">
    <citation type="submission" date="2016-10" db="EMBL/GenBank/DDBJ databases">
        <title>Comparative genomics between deep and shallow subseafloor isolates.</title>
        <authorList>
            <person name="Ishii S."/>
            <person name="Miller J.R."/>
            <person name="Sutton G."/>
            <person name="Suzuki S."/>
            <person name="Methe B."/>
            <person name="Inagaki F."/>
            <person name="Imachi H."/>
        </authorList>
    </citation>
    <scope>NUCLEOTIDE SEQUENCE [LARGE SCALE GENOMIC DNA]</scope>
    <source>
        <strain evidence="2 6">A8p</strain>
    </source>
</reference>
<evidence type="ECO:0000313" key="2">
    <source>
        <dbReference type="EMBL" id="AUB59633.1"/>
    </source>
</evidence>
<proteinExistence type="predicted"/>
<dbReference type="EMBL" id="CP017768">
    <property type="protein sequence ID" value="AUB60596.1"/>
    <property type="molecule type" value="Genomic_DNA"/>
</dbReference>
<evidence type="ECO:0000313" key="1">
    <source>
        <dbReference type="EMBL" id="AUB59295.1"/>
    </source>
</evidence>
<dbReference type="EMBL" id="CP017768">
    <property type="protein sequence ID" value="AUB61361.1"/>
    <property type="molecule type" value="Genomic_DNA"/>
</dbReference>
<evidence type="ECO:0000313" key="4">
    <source>
        <dbReference type="EMBL" id="AUB60596.1"/>
    </source>
</evidence>
<accession>A0A2H4VNF2</accession>
<sequence length="231" mass="27541">MEHESEDERWIWLSFAPEHRLILAAYAGAMTQDAADEIVKQTCDRINEEELPLFVTDGRKYYAQALLDRYSYTKEFSRTDKRGRPRKPKQMPLPELKYAQVVKEREGSKVVNIEKRIIYGMEEDIDFSFISTSYIERENLTLRQDNNRLTRKTLGYSKKDEWLQHHATLQMTDHNFVRTHDSLKKPCKTHLNGKLWRKYQKRTPMMSVGITDHIWTLEELLTFPYHKNINT</sequence>
<dbReference type="KEGG" id="msub:BK009_12165"/>
<dbReference type="KEGG" id="msub:BK009_00520"/>
<dbReference type="AlphaFoldDB" id="A0A2H4VNF2"/>
<name>A0A2H4VNF2_9EURY</name>
<evidence type="ECO:0000313" key="5">
    <source>
        <dbReference type="EMBL" id="AUB61361.1"/>
    </source>
</evidence>
<evidence type="ECO:0008006" key="7">
    <source>
        <dbReference type="Google" id="ProtNLM"/>
    </source>
</evidence>
<evidence type="ECO:0000313" key="3">
    <source>
        <dbReference type="EMBL" id="AUB60386.1"/>
    </source>
</evidence>
<dbReference type="KEGG" id="msub:BK009_07860"/>
<dbReference type="KEGG" id="msub:BK009_02450"/>
<organism evidence="2 6">
    <name type="scientific">Methanobacterium subterraneum</name>
    <dbReference type="NCBI Taxonomy" id="59277"/>
    <lineage>
        <taxon>Archaea</taxon>
        <taxon>Methanobacteriati</taxon>
        <taxon>Methanobacteriota</taxon>
        <taxon>Methanomada group</taxon>
        <taxon>Methanobacteria</taxon>
        <taxon>Methanobacteriales</taxon>
        <taxon>Methanobacteriaceae</taxon>
        <taxon>Methanobacterium</taxon>
    </lineage>
</organism>
<dbReference type="EMBL" id="CP017768">
    <property type="protein sequence ID" value="AUB59633.1"/>
    <property type="molecule type" value="Genomic_DNA"/>
</dbReference>
<dbReference type="GeneID" id="35124532"/>
<evidence type="ECO:0000313" key="6">
    <source>
        <dbReference type="Proteomes" id="UP000232631"/>
    </source>
</evidence>
<dbReference type="EMBL" id="CP017768">
    <property type="protein sequence ID" value="AUB59295.1"/>
    <property type="molecule type" value="Genomic_DNA"/>
</dbReference>